<keyword evidence="2" id="KW-0808">Transferase</keyword>
<dbReference type="InterPro" id="IPR000182">
    <property type="entry name" value="GNAT_dom"/>
</dbReference>
<keyword evidence="3" id="KW-1185">Reference proteome</keyword>
<evidence type="ECO:0000313" key="3">
    <source>
        <dbReference type="Proteomes" id="UP000592181"/>
    </source>
</evidence>
<dbReference type="SUPFAM" id="SSF55729">
    <property type="entry name" value="Acyl-CoA N-acyltransferases (Nat)"/>
    <property type="match status" value="1"/>
</dbReference>
<name>A0A852X5Z8_9MICO</name>
<dbReference type="Gene3D" id="3.40.630.30">
    <property type="match status" value="1"/>
</dbReference>
<protein>
    <submittedName>
        <fullName evidence="2">GNAT superfamily N-acetyltransferase</fullName>
    </submittedName>
</protein>
<organism evidence="2 3">
    <name type="scientific">Janibacter alkaliphilus</name>
    <dbReference type="NCBI Taxonomy" id="1069963"/>
    <lineage>
        <taxon>Bacteria</taxon>
        <taxon>Bacillati</taxon>
        <taxon>Actinomycetota</taxon>
        <taxon>Actinomycetes</taxon>
        <taxon>Micrococcales</taxon>
        <taxon>Intrasporangiaceae</taxon>
        <taxon>Janibacter</taxon>
    </lineage>
</organism>
<gene>
    <name evidence="2" type="ORF">BJY28_002788</name>
</gene>
<dbReference type="EMBL" id="JACBZX010000001">
    <property type="protein sequence ID" value="NYG38319.1"/>
    <property type="molecule type" value="Genomic_DNA"/>
</dbReference>
<feature type="domain" description="N-acetyltransferase" evidence="1">
    <location>
        <begin position="128"/>
        <end position="255"/>
    </location>
</feature>
<dbReference type="Pfam" id="PF00583">
    <property type="entry name" value="Acetyltransf_1"/>
    <property type="match status" value="1"/>
</dbReference>
<reference evidence="2 3" key="1">
    <citation type="submission" date="2020-07" db="EMBL/GenBank/DDBJ databases">
        <title>Sequencing the genomes of 1000 actinobacteria strains.</title>
        <authorList>
            <person name="Klenk H.-P."/>
        </authorList>
    </citation>
    <scope>NUCLEOTIDE SEQUENCE [LARGE SCALE GENOMIC DNA]</scope>
    <source>
        <strain evidence="2 3">DSM 24723</strain>
    </source>
</reference>
<comment type="caution">
    <text evidence="2">The sequence shown here is derived from an EMBL/GenBank/DDBJ whole genome shotgun (WGS) entry which is preliminary data.</text>
</comment>
<accession>A0A852X5Z8</accession>
<dbReference type="GO" id="GO:0016747">
    <property type="term" value="F:acyltransferase activity, transferring groups other than amino-acyl groups"/>
    <property type="evidence" value="ECO:0007669"/>
    <property type="project" value="InterPro"/>
</dbReference>
<dbReference type="Proteomes" id="UP000592181">
    <property type="component" value="Unassembled WGS sequence"/>
</dbReference>
<evidence type="ECO:0000313" key="2">
    <source>
        <dbReference type="EMBL" id="NYG38319.1"/>
    </source>
</evidence>
<evidence type="ECO:0000259" key="1">
    <source>
        <dbReference type="PROSITE" id="PS51186"/>
    </source>
</evidence>
<proteinExistence type="predicted"/>
<dbReference type="InterPro" id="IPR016181">
    <property type="entry name" value="Acyl_CoA_acyltransferase"/>
</dbReference>
<sequence length="255" mass="27543">MDLVQAVTTKAELLRVTRDHPAVEFDQAAQVRALVLDDGPSWAAVAVKLTRTHGSTLDVVGSDTATAARLVSDPALARLLAEVRPDGVTVDRALAPDLLPRLGLEEGRAARWEWMITRTPPPPTRQDHRVVVLDEDRADELTTFIDAVSPRADARPFAWPGQEWVGVRADDGTLAAVGCRMPSVGDYPLLAGIATHPANRGQGLGAAVTAELTRRGLAEAGVCTLEMYSTNATARRIYRRLGYGETREWTSTAFA</sequence>
<dbReference type="PROSITE" id="PS51186">
    <property type="entry name" value="GNAT"/>
    <property type="match status" value="1"/>
</dbReference>
<dbReference type="RefSeq" id="WP_179463533.1">
    <property type="nucleotide sequence ID" value="NZ_JACBZX010000001.1"/>
</dbReference>
<dbReference type="AlphaFoldDB" id="A0A852X5Z8"/>